<evidence type="ECO:0000256" key="1">
    <source>
        <dbReference type="SAM" id="SignalP"/>
    </source>
</evidence>
<feature type="chain" id="PRO_5017198241" description="DUF192 domain-containing protein" evidence="1">
    <location>
        <begin position="19"/>
        <end position="167"/>
    </location>
</feature>
<dbReference type="EMBL" id="QXDC01000002">
    <property type="protein sequence ID" value="RIA47078.1"/>
    <property type="molecule type" value="Genomic_DNA"/>
</dbReference>
<proteinExistence type="predicted"/>
<dbReference type="AlphaFoldDB" id="A0A397PDM9"/>
<dbReference type="RefSeq" id="WP_245968292.1">
    <property type="nucleotide sequence ID" value="NZ_QXDC01000002.1"/>
</dbReference>
<gene>
    <name evidence="2" type="ORF">DFR49_1643</name>
</gene>
<dbReference type="Gene3D" id="2.60.120.1140">
    <property type="entry name" value="Protein of unknown function DUF192"/>
    <property type="match status" value="1"/>
</dbReference>
<evidence type="ECO:0000313" key="3">
    <source>
        <dbReference type="Proteomes" id="UP000266568"/>
    </source>
</evidence>
<feature type="signal peptide" evidence="1">
    <location>
        <begin position="1"/>
        <end position="18"/>
    </location>
</feature>
<comment type="caution">
    <text evidence="2">The sequence shown here is derived from an EMBL/GenBank/DDBJ whole genome shotgun (WGS) entry which is preliminary data.</text>
</comment>
<evidence type="ECO:0008006" key="4">
    <source>
        <dbReference type="Google" id="ProtNLM"/>
    </source>
</evidence>
<keyword evidence="1" id="KW-0732">Signal</keyword>
<dbReference type="InterPro" id="IPR038695">
    <property type="entry name" value="Saro_0823-like_sf"/>
</dbReference>
<sequence>MTSRIIVALVAAAMAVPAACTGGNATGAAANDIVAAKTVPVTITSATTGAHRFAVEVAKTPAEQERGLMFRTDIPKDGGMLFWPYPADGGPPRAASFWMKNTPSPLDIIYIRPDHTIARIAENTTPYSTDPILSGEPVGAVLELRGGRAAELGIGEDDAVTWPGANG</sequence>
<dbReference type="PANTHER" id="PTHR37953:SF1">
    <property type="entry name" value="UPF0127 PROTEIN MJ1496"/>
    <property type="match status" value="1"/>
</dbReference>
<reference evidence="2 3" key="1">
    <citation type="submission" date="2018-08" db="EMBL/GenBank/DDBJ databases">
        <title>Genomic Encyclopedia of Type Strains, Phase IV (KMG-IV): sequencing the most valuable type-strain genomes for metagenomic binning, comparative biology and taxonomic classification.</title>
        <authorList>
            <person name="Goeker M."/>
        </authorList>
    </citation>
    <scope>NUCLEOTIDE SEQUENCE [LARGE SCALE GENOMIC DNA]</scope>
    <source>
        <strain evidence="2 3">DSM 25527</strain>
    </source>
</reference>
<evidence type="ECO:0000313" key="2">
    <source>
        <dbReference type="EMBL" id="RIA47078.1"/>
    </source>
</evidence>
<dbReference type="Pfam" id="PF02643">
    <property type="entry name" value="DUF192"/>
    <property type="match status" value="1"/>
</dbReference>
<keyword evidence="3" id="KW-1185">Reference proteome</keyword>
<dbReference type="Proteomes" id="UP000266568">
    <property type="component" value="Unassembled WGS sequence"/>
</dbReference>
<accession>A0A397PDM9</accession>
<name>A0A397PDM9_9SPHN</name>
<dbReference type="InterPro" id="IPR003795">
    <property type="entry name" value="DUF192"/>
</dbReference>
<dbReference type="PANTHER" id="PTHR37953">
    <property type="entry name" value="UPF0127 PROTEIN MJ1496"/>
    <property type="match status" value="1"/>
</dbReference>
<protein>
    <recommendedName>
        <fullName evidence="4">DUF192 domain-containing protein</fullName>
    </recommendedName>
</protein>
<organism evidence="2 3">
    <name type="scientific">Hephaestia caeni</name>
    <dbReference type="NCBI Taxonomy" id="645617"/>
    <lineage>
        <taxon>Bacteria</taxon>
        <taxon>Pseudomonadati</taxon>
        <taxon>Pseudomonadota</taxon>
        <taxon>Alphaproteobacteria</taxon>
        <taxon>Sphingomonadales</taxon>
        <taxon>Sphingomonadaceae</taxon>
        <taxon>Hephaestia</taxon>
    </lineage>
</organism>